<dbReference type="CDD" id="cd06225">
    <property type="entry name" value="HAMP"/>
    <property type="match status" value="1"/>
</dbReference>
<evidence type="ECO:0000256" key="10">
    <source>
        <dbReference type="ARBA" id="ARBA00022989"/>
    </source>
</evidence>
<sequence length="737" mass="78692">MAGVFGGSSQFPAVGARSQRCDCGSVLWSPELWLATVRVQAASTAMPKSLAVPQRRSIVVVVGLLMTAVVGLGVTSMVGSMVIAQINRGMAAAVNQSGTLRMQSYRIATALTDTSVPLAERQQRAARLADEYEQRLTSHRLTDALPGAANDSVRLAYERVRWRWVHDMRRAVASFAAANGAAAAASGRADYLAQVDDFVADIHGLVRVLEERAERRIELLRWMQIVALALTVIAVLVTLVIVQRRVVTPLGELLRCADRVRRGDFSAQVSVTGTDELGRLGAAMNLMTDGLSRIYEELEERVAAKTRDLARTNHSLELLYRTSRTLDEAPISEELLRRVLLDVRAQLGLAEVVLCLRHVPEGLDCGCIGTGALGAGAPAIATLGPADCRLCGGALAANVRPPSPATAEGRRHRLLELPVGDAEQRLGLLRVLPSPGRRLESWQQPLLESLAAHLATALALRARMRESRRLVLHEERSILARELHDSLAQSLSYLKIQAARLDAALRAAEASATPAQPSAPGERGAAATGQRRAKATPADILAEMRTGIASAYRQLRELLTTFRLRMDGAGLGSALADTVREFEHRGSLRMRLRDRLPPGLLGANEEVHVLQIVREALSNVVRHAGAGDCWVIIGQAGGSVQVVVGDDGVGYPASHAPPSEALRTAALHHGTTIMRERAQSLDGALDIQVRAGGGTRVVLCFRPRALSSGGEPTPALSAGAASDGATEQPAAKTGEPA</sequence>
<dbReference type="SUPFAM" id="SSF158472">
    <property type="entry name" value="HAMP domain-like"/>
    <property type="match status" value="1"/>
</dbReference>
<evidence type="ECO:0000313" key="16">
    <source>
        <dbReference type="EMBL" id="MBK1630775.1"/>
    </source>
</evidence>
<evidence type="ECO:0000256" key="1">
    <source>
        <dbReference type="ARBA" id="ARBA00000085"/>
    </source>
</evidence>
<dbReference type="Pfam" id="PF02518">
    <property type="entry name" value="HATPase_c"/>
    <property type="match status" value="1"/>
</dbReference>
<evidence type="ECO:0000313" key="17">
    <source>
        <dbReference type="Proteomes" id="UP000748752"/>
    </source>
</evidence>
<evidence type="ECO:0000256" key="14">
    <source>
        <dbReference type="SAM" id="Phobius"/>
    </source>
</evidence>
<keyword evidence="6 14" id="KW-0812">Transmembrane</keyword>
<comment type="catalytic activity">
    <reaction evidence="1">
        <text>ATP + protein L-histidine = ADP + protein N-phospho-L-histidine.</text>
        <dbReference type="EC" id="2.7.13.3"/>
    </reaction>
</comment>
<dbReference type="PROSITE" id="PS50885">
    <property type="entry name" value="HAMP"/>
    <property type="match status" value="1"/>
</dbReference>
<accession>A0ABS1CG11</accession>
<dbReference type="InterPro" id="IPR011712">
    <property type="entry name" value="Sig_transdc_His_kin_sub3_dim/P"/>
</dbReference>
<dbReference type="CDD" id="cd16917">
    <property type="entry name" value="HATPase_UhpB-NarQ-NarX-like"/>
    <property type="match status" value="1"/>
</dbReference>
<keyword evidence="7" id="KW-0547">Nucleotide-binding</keyword>
<dbReference type="Gene3D" id="1.20.120.960">
    <property type="entry name" value="Histidine kinase NarX, sensor domain"/>
    <property type="match status" value="1"/>
</dbReference>
<dbReference type="CDD" id="cd19408">
    <property type="entry name" value="NarX_NarQ_sensor"/>
    <property type="match status" value="1"/>
</dbReference>
<evidence type="ECO:0000256" key="5">
    <source>
        <dbReference type="ARBA" id="ARBA00022679"/>
    </source>
</evidence>
<keyword evidence="17" id="KW-1185">Reference proteome</keyword>
<name>A0ABS1CG11_9GAMM</name>
<dbReference type="EC" id="2.7.13.3" evidence="3"/>
<proteinExistence type="predicted"/>
<keyword evidence="12 14" id="KW-0472">Membrane</keyword>
<keyword evidence="5" id="KW-0808">Transferase</keyword>
<feature type="region of interest" description="Disordered" evidence="13">
    <location>
        <begin position="707"/>
        <end position="737"/>
    </location>
</feature>
<dbReference type="InterPro" id="IPR003594">
    <property type="entry name" value="HATPase_dom"/>
</dbReference>
<dbReference type="SMART" id="SM00304">
    <property type="entry name" value="HAMP"/>
    <property type="match status" value="1"/>
</dbReference>
<keyword evidence="4" id="KW-0597">Phosphoprotein</keyword>
<feature type="region of interest" description="Disordered" evidence="13">
    <location>
        <begin position="511"/>
        <end position="534"/>
    </location>
</feature>
<evidence type="ECO:0000256" key="13">
    <source>
        <dbReference type="SAM" id="MobiDB-lite"/>
    </source>
</evidence>
<evidence type="ECO:0000256" key="8">
    <source>
        <dbReference type="ARBA" id="ARBA00022777"/>
    </source>
</evidence>
<evidence type="ECO:0000256" key="2">
    <source>
        <dbReference type="ARBA" id="ARBA00004141"/>
    </source>
</evidence>
<feature type="domain" description="HAMP" evidence="15">
    <location>
        <begin position="244"/>
        <end position="296"/>
    </location>
</feature>
<keyword evidence="10 14" id="KW-1133">Transmembrane helix</keyword>
<keyword evidence="9" id="KW-0067">ATP-binding</keyword>
<evidence type="ECO:0000256" key="4">
    <source>
        <dbReference type="ARBA" id="ARBA00022553"/>
    </source>
</evidence>
<evidence type="ECO:0000259" key="15">
    <source>
        <dbReference type="PROSITE" id="PS50885"/>
    </source>
</evidence>
<comment type="caution">
    <text evidence="16">The sequence shown here is derived from an EMBL/GenBank/DDBJ whole genome shotgun (WGS) entry which is preliminary data.</text>
</comment>
<dbReference type="InterPro" id="IPR036890">
    <property type="entry name" value="HATPase_C_sf"/>
</dbReference>
<evidence type="ECO:0000256" key="12">
    <source>
        <dbReference type="ARBA" id="ARBA00023136"/>
    </source>
</evidence>
<dbReference type="InterPro" id="IPR050482">
    <property type="entry name" value="Sensor_HK_TwoCompSys"/>
</dbReference>
<feature type="transmembrane region" description="Helical" evidence="14">
    <location>
        <begin position="222"/>
        <end position="242"/>
    </location>
</feature>
<feature type="transmembrane region" description="Helical" evidence="14">
    <location>
        <begin position="58"/>
        <end position="83"/>
    </location>
</feature>
<dbReference type="SUPFAM" id="SSF55874">
    <property type="entry name" value="ATPase domain of HSP90 chaperone/DNA topoisomerase II/histidine kinase"/>
    <property type="match status" value="1"/>
</dbReference>
<dbReference type="InterPro" id="IPR042295">
    <property type="entry name" value="NarX-like_N_sf"/>
</dbReference>
<dbReference type="PANTHER" id="PTHR24421:SF10">
    <property type="entry name" value="NITRATE_NITRITE SENSOR PROTEIN NARQ"/>
    <property type="match status" value="1"/>
</dbReference>
<dbReference type="Gene3D" id="1.20.5.1930">
    <property type="match status" value="1"/>
</dbReference>
<evidence type="ECO:0000256" key="7">
    <source>
        <dbReference type="ARBA" id="ARBA00022741"/>
    </source>
</evidence>
<keyword evidence="11" id="KW-0902">Two-component regulatory system</keyword>
<keyword evidence="8" id="KW-0418">Kinase</keyword>
<reference evidence="16 17" key="1">
    <citation type="journal article" date="2020" name="Microorganisms">
        <title>Osmotic Adaptation and Compatible Solute Biosynthesis of Phototrophic Bacteria as Revealed from Genome Analyses.</title>
        <authorList>
            <person name="Imhoff J.F."/>
            <person name="Rahn T."/>
            <person name="Kunzel S."/>
            <person name="Keller A."/>
            <person name="Neulinger S.C."/>
        </authorList>
    </citation>
    <scope>NUCLEOTIDE SEQUENCE [LARGE SCALE GENOMIC DNA]</scope>
    <source>
        <strain evidence="16 17">DSM 6210</strain>
    </source>
</reference>
<dbReference type="InterPro" id="IPR003660">
    <property type="entry name" value="HAMP_dom"/>
</dbReference>
<dbReference type="SMART" id="SM00387">
    <property type="entry name" value="HATPase_c"/>
    <property type="match status" value="1"/>
</dbReference>
<evidence type="ECO:0000256" key="3">
    <source>
        <dbReference type="ARBA" id="ARBA00012438"/>
    </source>
</evidence>
<dbReference type="Pfam" id="PF07730">
    <property type="entry name" value="HisKA_3"/>
    <property type="match status" value="1"/>
</dbReference>
<dbReference type="Gene3D" id="1.10.8.500">
    <property type="entry name" value="HAMP domain in histidine kinase"/>
    <property type="match status" value="1"/>
</dbReference>
<comment type="subcellular location">
    <subcellularLocation>
        <location evidence="2">Membrane</location>
        <topology evidence="2">Multi-pass membrane protein</topology>
    </subcellularLocation>
</comment>
<evidence type="ECO:0000256" key="11">
    <source>
        <dbReference type="ARBA" id="ARBA00023012"/>
    </source>
</evidence>
<dbReference type="PANTHER" id="PTHR24421">
    <property type="entry name" value="NITRATE/NITRITE SENSOR PROTEIN NARX-RELATED"/>
    <property type="match status" value="1"/>
</dbReference>
<organism evidence="16 17">
    <name type="scientific">Thiohalocapsa halophila</name>
    <dbReference type="NCBI Taxonomy" id="69359"/>
    <lineage>
        <taxon>Bacteria</taxon>
        <taxon>Pseudomonadati</taxon>
        <taxon>Pseudomonadota</taxon>
        <taxon>Gammaproteobacteria</taxon>
        <taxon>Chromatiales</taxon>
        <taxon>Chromatiaceae</taxon>
        <taxon>Thiohalocapsa</taxon>
    </lineage>
</organism>
<dbReference type="Proteomes" id="UP000748752">
    <property type="component" value="Unassembled WGS sequence"/>
</dbReference>
<dbReference type="Pfam" id="PF13675">
    <property type="entry name" value="PilJ"/>
    <property type="match status" value="1"/>
</dbReference>
<evidence type="ECO:0000256" key="6">
    <source>
        <dbReference type="ARBA" id="ARBA00022692"/>
    </source>
</evidence>
<evidence type="ECO:0000256" key="9">
    <source>
        <dbReference type="ARBA" id="ARBA00022840"/>
    </source>
</evidence>
<gene>
    <name evidence="16" type="ORF">CKO31_08465</name>
</gene>
<dbReference type="EMBL" id="NRRV01000016">
    <property type="protein sequence ID" value="MBK1630775.1"/>
    <property type="molecule type" value="Genomic_DNA"/>
</dbReference>
<protein>
    <recommendedName>
        <fullName evidence="3">histidine kinase</fullName>
        <ecNumber evidence="3">2.7.13.3</ecNumber>
    </recommendedName>
</protein>
<dbReference type="Pfam" id="PF00672">
    <property type="entry name" value="HAMP"/>
    <property type="match status" value="1"/>
</dbReference>
<dbReference type="Gene3D" id="3.30.565.10">
    <property type="entry name" value="Histidine kinase-like ATPase, C-terminal domain"/>
    <property type="match status" value="1"/>
</dbReference>
<dbReference type="InterPro" id="IPR029095">
    <property type="entry name" value="NarX-like_N"/>
</dbReference>